<gene>
    <name evidence="2" type="ORF">CPB84DRAFT_1845912</name>
</gene>
<organism evidence="2 3">
    <name type="scientific">Gymnopilus junonius</name>
    <name type="common">Spectacular rustgill mushroom</name>
    <name type="synonym">Gymnopilus spectabilis subsp. junonius</name>
    <dbReference type="NCBI Taxonomy" id="109634"/>
    <lineage>
        <taxon>Eukaryota</taxon>
        <taxon>Fungi</taxon>
        <taxon>Dikarya</taxon>
        <taxon>Basidiomycota</taxon>
        <taxon>Agaricomycotina</taxon>
        <taxon>Agaricomycetes</taxon>
        <taxon>Agaricomycetidae</taxon>
        <taxon>Agaricales</taxon>
        <taxon>Agaricineae</taxon>
        <taxon>Hymenogastraceae</taxon>
        <taxon>Gymnopilus</taxon>
    </lineage>
</organism>
<proteinExistence type="predicted"/>
<protein>
    <submittedName>
        <fullName evidence="2">Uncharacterized protein</fullName>
    </submittedName>
</protein>
<sequence>MAKWVQKQGEHTANGTDSDSDDEELSTAMYGRGRSKWLPRSLDLLFGGRKELSVDEQARWLRRRNAYTEEVRLMELLADEEADEDPVPDDGELEGSGDDFEG</sequence>
<comment type="caution">
    <text evidence="2">The sequence shown here is derived from an EMBL/GenBank/DDBJ whole genome shotgun (WGS) entry which is preliminary data.</text>
</comment>
<dbReference type="EMBL" id="JADNYJ010000032">
    <property type="protein sequence ID" value="KAF8903073.1"/>
    <property type="molecule type" value="Genomic_DNA"/>
</dbReference>
<evidence type="ECO:0000313" key="2">
    <source>
        <dbReference type="EMBL" id="KAF8903073.1"/>
    </source>
</evidence>
<accession>A0A9P5TND7</accession>
<dbReference type="Proteomes" id="UP000724874">
    <property type="component" value="Unassembled WGS sequence"/>
</dbReference>
<feature type="region of interest" description="Disordered" evidence="1">
    <location>
        <begin position="77"/>
        <end position="102"/>
    </location>
</feature>
<dbReference type="AlphaFoldDB" id="A0A9P5TND7"/>
<evidence type="ECO:0000313" key="3">
    <source>
        <dbReference type="Proteomes" id="UP000724874"/>
    </source>
</evidence>
<reference evidence="2" key="1">
    <citation type="submission" date="2020-11" db="EMBL/GenBank/DDBJ databases">
        <authorList>
            <consortium name="DOE Joint Genome Institute"/>
            <person name="Ahrendt S."/>
            <person name="Riley R."/>
            <person name="Andreopoulos W."/>
            <person name="LaButti K."/>
            <person name="Pangilinan J."/>
            <person name="Ruiz-duenas F.J."/>
            <person name="Barrasa J.M."/>
            <person name="Sanchez-Garcia M."/>
            <person name="Camarero S."/>
            <person name="Miyauchi S."/>
            <person name="Serrano A."/>
            <person name="Linde D."/>
            <person name="Babiker R."/>
            <person name="Drula E."/>
            <person name="Ayuso-Fernandez I."/>
            <person name="Pacheco R."/>
            <person name="Padilla G."/>
            <person name="Ferreira P."/>
            <person name="Barriuso J."/>
            <person name="Kellner H."/>
            <person name="Castanera R."/>
            <person name="Alfaro M."/>
            <person name="Ramirez L."/>
            <person name="Pisabarro A.G."/>
            <person name="Kuo A."/>
            <person name="Tritt A."/>
            <person name="Lipzen A."/>
            <person name="He G."/>
            <person name="Yan M."/>
            <person name="Ng V."/>
            <person name="Cullen D."/>
            <person name="Martin F."/>
            <person name="Rosso M.-N."/>
            <person name="Henrissat B."/>
            <person name="Hibbett D."/>
            <person name="Martinez A.T."/>
            <person name="Grigoriev I.V."/>
        </authorList>
    </citation>
    <scope>NUCLEOTIDE SEQUENCE</scope>
    <source>
        <strain evidence="2">AH 44721</strain>
    </source>
</reference>
<keyword evidence="3" id="KW-1185">Reference proteome</keyword>
<dbReference type="OrthoDB" id="3013045at2759"/>
<name>A0A9P5TND7_GYMJU</name>
<feature type="region of interest" description="Disordered" evidence="1">
    <location>
        <begin position="1"/>
        <end position="30"/>
    </location>
</feature>
<evidence type="ECO:0000256" key="1">
    <source>
        <dbReference type="SAM" id="MobiDB-lite"/>
    </source>
</evidence>